<organism evidence="1 2">
    <name type="scientific">Oikopleura dioica</name>
    <name type="common">Tunicate</name>
    <dbReference type="NCBI Taxonomy" id="34765"/>
    <lineage>
        <taxon>Eukaryota</taxon>
        <taxon>Metazoa</taxon>
        <taxon>Chordata</taxon>
        <taxon>Tunicata</taxon>
        <taxon>Appendicularia</taxon>
        <taxon>Copelata</taxon>
        <taxon>Oikopleuridae</taxon>
        <taxon>Oikopleura</taxon>
    </lineage>
</organism>
<evidence type="ECO:0000313" key="1">
    <source>
        <dbReference type="EMBL" id="CAG5098120.1"/>
    </source>
</evidence>
<name>A0ABN7SCQ1_OIKDI</name>
<accession>A0ABN7SCQ1</accession>
<evidence type="ECO:0000313" key="2">
    <source>
        <dbReference type="Proteomes" id="UP001158576"/>
    </source>
</evidence>
<sequence length="344" mass="38537">MLTAILTQADPDGPLCVVLVQESHVIPSDDPPDSMSNFQAKCVGCGRHLASYAEFCEHFRINLNFPKEHVFQYYGQMDSDSMLIRADLLVRIPWSQSRSSQLTIAESPSRGSMGVRPPAGNDVEQQMPDQIAPMESPAEINPIQRVIEVPEGAEQVILEVMDSSSREAFDGEMVAKTCELFAESFNRCYGTDLERFKCFHGMFIVPDDQHVTKMQEISPTQSPEVLSISVFERAFSGIVEYIDKHPTTLFNFFILGVNSEDYNFEVFKRLDLLSQRAQVMVTYFGIRPYELFAKGSPVPSNNVIVPPLTDGLSTASYDFRSHLKSLSTDTPTVSASPEFENLYS</sequence>
<dbReference type="Proteomes" id="UP001158576">
    <property type="component" value="Chromosome XSR"/>
</dbReference>
<reference evidence="1 2" key="1">
    <citation type="submission" date="2021-04" db="EMBL/GenBank/DDBJ databases">
        <authorList>
            <person name="Bliznina A."/>
        </authorList>
    </citation>
    <scope>NUCLEOTIDE SEQUENCE [LARGE SCALE GENOMIC DNA]</scope>
</reference>
<keyword evidence="2" id="KW-1185">Reference proteome</keyword>
<proteinExistence type="predicted"/>
<gene>
    <name evidence="1" type="ORF">OKIOD_LOCUS6945</name>
</gene>
<protein>
    <submittedName>
        <fullName evidence="1">Oidioi.mRNA.OKI2018_I69.XSR.g15387.t1.cds</fullName>
    </submittedName>
</protein>
<dbReference type="EMBL" id="OU015569">
    <property type="protein sequence ID" value="CAG5098120.1"/>
    <property type="molecule type" value="Genomic_DNA"/>
</dbReference>